<dbReference type="InterPro" id="IPR002498">
    <property type="entry name" value="PInositol-4-P-4/5-kinase_core"/>
</dbReference>
<feature type="non-terminal residue" evidence="3">
    <location>
        <position position="931"/>
    </location>
</feature>
<reference evidence="3" key="1">
    <citation type="submission" date="2023-10" db="EMBL/GenBank/DDBJ databases">
        <authorList>
            <person name="Chen Y."/>
            <person name="Shah S."/>
            <person name="Dougan E. K."/>
            <person name="Thang M."/>
            <person name="Chan C."/>
        </authorList>
    </citation>
    <scope>NUCLEOTIDE SEQUENCE [LARGE SCALE GENOMIC DNA]</scope>
</reference>
<dbReference type="SUPFAM" id="SSF56104">
    <property type="entry name" value="SAICAR synthase-like"/>
    <property type="match status" value="1"/>
</dbReference>
<dbReference type="InterPro" id="IPR012337">
    <property type="entry name" value="RNaseH-like_sf"/>
</dbReference>
<dbReference type="SUPFAM" id="SSF53098">
    <property type="entry name" value="Ribonuclease H-like"/>
    <property type="match status" value="1"/>
</dbReference>
<dbReference type="EMBL" id="CAUYUJ010018910">
    <property type="protein sequence ID" value="CAK0887216.1"/>
    <property type="molecule type" value="Genomic_DNA"/>
</dbReference>
<proteinExistence type="predicted"/>
<keyword evidence="4" id="KW-1185">Reference proteome</keyword>
<dbReference type="InterPro" id="IPR036397">
    <property type="entry name" value="RNaseH_sf"/>
</dbReference>
<dbReference type="InterPro" id="IPR023610">
    <property type="entry name" value="PInositol-4/5-P-5/4-kinase"/>
</dbReference>
<evidence type="ECO:0000313" key="3">
    <source>
        <dbReference type="EMBL" id="CAK0887216.1"/>
    </source>
</evidence>
<evidence type="ECO:0000259" key="2">
    <source>
        <dbReference type="Pfam" id="PF01504"/>
    </source>
</evidence>
<feature type="domain" description="PIPK" evidence="2">
    <location>
        <begin position="850"/>
        <end position="897"/>
    </location>
</feature>
<feature type="region of interest" description="Disordered" evidence="1">
    <location>
        <begin position="183"/>
        <end position="202"/>
    </location>
</feature>
<feature type="non-terminal residue" evidence="3">
    <location>
        <position position="1"/>
    </location>
</feature>
<dbReference type="Gene3D" id="3.30.800.10">
    <property type="entry name" value="Phosphatidylinositol Phosphate Kinase II Beta"/>
    <property type="match status" value="1"/>
</dbReference>
<evidence type="ECO:0000256" key="1">
    <source>
        <dbReference type="SAM" id="MobiDB-lite"/>
    </source>
</evidence>
<dbReference type="Gene3D" id="3.30.420.10">
    <property type="entry name" value="Ribonuclease H-like superfamily/Ribonuclease H"/>
    <property type="match status" value="1"/>
</dbReference>
<dbReference type="PANTHER" id="PTHR23086:SF8">
    <property type="entry name" value="PHOSPHATIDYLINOSITOL 5-PHOSPHATE 4-KINASE, ISOFORM A"/>
    <property type="match status" value="1"/>
</dbReference>
<accession>A0ABN9WKW3</accession>
<protein>
    <recommendedName>
        <fullName evidence="2">PIPK domain-containing protein</fullName>
    </recommendedName>
</protein>
<organism evidence="3 4">
    <name type="scientific">Prorocentrum cordatum</name>
    <dbReference type="NCBI Taxonomy" id="2364126"/>
    <lineage>
        <taxon>Eukaryota</taxon>
        <taxon>Sar</taxon>
        <taxon>Alveolata</taxon>
        <taxon>Dinophyceae</taxon>
        <taxon>Prorocentrales</taxon>
        <taxon>Prorocentraceae</taxon>
        <taxon>Prorocentrum</taxon>
    </lineage>
</organism>
<dbReference type="Proteomes" id="UP001189429">
    <property type="component" value="Unassembled WGS sequence"/>
</dbReference>
<dbReference type="Pfam" id="PF01504">
    <property type="entry name" value="PIP5K"/>
    <property type="match status" value="1"/>
</dbReference>
<sequence length="931" mass="103449">MGALILSLQQLGWKPHRPDEWEDPRGNLWKFRDDQALGFKDIMRTIAADMEAQIWIKAADHYYGKGMQHGMDTTMLKRTLQKLRKADRIQEAGALESLACGAIWTGQRCKDAGYKIDGKCPRCSKAADTIKHRIHECEMNDNLNIEAVVKSVAAQAMTSASTEWDGDLHFSYDRDRQNIDQDKRDCGRTEMGGQVKQVPTDETTEQLHKDVMNDLGVWAATWTVFIDNDEVRNHDSWKLWCEPYMKQFLRQPEQACLLQFLKARYQTRSSSQLAKDLCDIRWRTSKRRRKDVYDYYLTLQGWERQAYVQHWFDSVAEIKEKFRQLLRDQAPTLEDEFPEYYEDSDTVMDMTNPSYVTHVLNVNNQIDISNGVIADTHHIGFHGTVDGEQSVPAAEHAGLFWALALTKGPITIYTDCRQFVNGWTQRFYEHPQGALKEWWGRIGAMIKKRPGGVYQVVIIKCLSHLDHESIKQSKQDFQISLGNEMADTLAQRGAEEAMNDIREEVKQLTEVETLLMRVQRRAAAIIFDMCKDADPAKLDRPKQQRHKAFHLQPLFVLDGSMQYTELIMGMQYRLARTGQMARCRPTAASYHESQLGVVNVWLLSGDNVGEYAARGFGPADILCPGEAVRWRPALSLGLARDLTGQLPPAAPLLYSALVARLADSDAQDSAVALAISDGAQHGSSSAVAGGPRSTQALGALARLSAGCCTELGGPTGHGSSSSLAAGASQESKARSVANWKRGAKAARMYAEATARVAQDNKTGATPEGVYAAAAMALQLHVAAEGRRGSHAGGPADADEAAARPPGVWEAPAGDLFVRARQACGFAPARYYATLGAQARQTKPTLRLLGASSASGRSGAFFFITPDQQFFIKTCTRSDWRALLRILPAYVEHLESAREHLNRSKLRGRSTESLLAIDARRSNASSASGHQL</sequence>
<gene>
    <name evidence="3" type="ORF">PCOR1329_LOCUS68337</name>
</gene>
<evidence type="ECO:0000313" key="4">
    <source>
        <dbReference type="Proteomes" id="UP001189429"/>
    </source>
</evidence>
<dbReference type="PANTHER" id="PTHR23086">
    <property type="entry name" value="PHOSPHATIDYLINOSITOL-4-PHOSPHATE 5-KINASE"/>
    <property type="match status" value="1"/>
</dbReference>
<name>A0ABN9WKW3_9DINO</name>
<dbReference type="InterPro" id="IPR027484">
    <property type="entry name" value="PInositol-4-P-5-kinase_N"/>
</dbReference>
<comment type="caution">
    <text evidence="3">The sequence shown here is derived from an EMBL/GenBank/DDBJ whole genome shotgun (WGS) entry which is preliminary data.</text>
</comment>